<reference evidence="8" key="1">
    <citation type="journal article" date="2020" name="Phytopathology">
        <title>Genome sequence of the chestnut blight fungus Cryphonectria parasitica EP155: A fundamental resource for an archetypical invasive plant pathogen.</title>
        <authorList>
            <person name="Crouch J.A."/>
            <person name="Dawe A."/>
            <person name="Aerts A."/>
            <person name="Barry K."/>
            <person name="Churchill A.C.L."/>
            <person name="Grimwood J."/>
            <person name="Hillman B."/>
            <person name="Milgroom M.G."/>
            <person name="Pangilinan J."/>
            <person name="Smith M."/>
            <person name="Salamov A."/>
            <person name="Schmutz J."/>
            <person name="Yadav J."/>
            <person name="Grigoriev I.V."/>
            <person name="Nuss D."/>
        </authorList>
    </citation>
    <scope>NUCLEOTIDE SEQUENCE</scope>
    <source>
        <strain evidence="8">EP155</strain>
    </source>
</reference>
<evidence type="ECO:0000313" key="8">
    <source>
        <dbReference type="EMBL" id="KAF3766843.1"/>
    </source>
</evidence>
<dbReference type="PRINTS" id="PR00385">
    <property type="entry name" value="P450"/>
</dbReference>
<dbReference type="EMBL" id="MU032346">
    <property type="protein sequence ID" value="KAF3766843.1"/>
    <property type="molecule type" value="Genomic_DNA"/>
</dbReference>
<feature type="non-terminal residue" evidence="8">
    <location>
        <position position="1"/>
    </location>
</feature>
<keyword evidence="3 6" id="KW-0349">Heme</keyword>
<evidence type="ECO:0000256" key="3">
    <source>
        <dbReference type="ARBA" id="ARBA00022617"/>
    </source>
</evidence>
<dbReference type="InterPro" id="IPR002401">
    <property type="entry name" value="Cyt_P450_E_grp-I"/>
</dbReference>
<dbReference type="PANTHER" id="PTHR24305:SF210">
    <property type="entry name" value="CYTOCHROME P450 MONOOXYGENASE ASQL-RELATED"/>
    <property type="match status" value="1"/>
</dbReference>
<evidence type="ECO:0000256" key="2">
    <source>
        <dbReference type="ARBA" id="ARBA00010617"/>
    </source>
</evidence>
<proteinExistence type="inferred from homology"/>
<dbReference type="SUPFAM" id="SSF48264">
    <property type="entry name" value="Cytochrome P450"/>
    <property type="match status" value="1"/>
</dbReference>
<dbReference type="InterPro" id="IPR017972">
    <property type="entry name" value="Cyt_P450_CS"/>
</dbReference>
<evidence type="ECO:0000313" key="9">
    <source>
        <dbReference type="Proteomes" id="UP000803844"/>
    </source>
</evidence>
<feature type="binding site" description="axial binding residue" evidence="6">
    <location>
        <position position="389"/>
    </location>
    <ligand>
        <name>heme</name>
        <dbReference type="ChEBI" id="CHEBI:30413"/>
    </ligand>
    <ligandPart>
        <name>Fe</name>
        <dbReference type="ChEBI" id="CHEBI:18248"/>
    </ligandPart>
</feature>
<dbReference type="GO" id="GO:0005506">
    <property type="term" value="F:iron ion binding"/>
    <property type="evidence" value="ECO:0007669"/>
    <property type="project" value="InterPro"/>
</dbReference>
<evidence type="ECO:0000256" key="5">
    <source>
        <dbReference type="ARBA" id="ARBA00023004"/>
    </source>
</evidence>
<dbReference type="InterPro" id="IPR001128">
    <property type="entry name" value="Cyt_P450"/>
</dbReference>
<dbReference type="GO" id="GO:0004497">
    <property type="term" value="F:monooxygenase activity"/>
    <property type="evidence" value="ECO:0007669"/>
    <property type="project" value="UniProtKB-KW"/>
</dbReference>
<keyword evidence="7" id="KW-0560">Oxidoreductase</keyword>
<keyword evidence="5 6" id="KW-0408">Iron</keyword>
<evidence type="ECO:0000256" key="4">
    <source>
        <dbReference type="ARBA" id="ARBA00022723"/>
    </source>
</evidence>
<sequence>YLVARCVYLLYFHPLARYPGPKLAALSEAWHNRNMTCGRGCFNVRELHHKHGDVVRLGPNRLSFATPQAYRDIYGHVKHGQDRFLKNKWYELDEPRIVRVRDPIAHAEQRRALSHAFSARALRDQESVIHRYVDLLMEQLARLGNGGEKPPFEAVSQGSNRWINLIIRYLQHSFYRRNAKKYGPFSSLYMQWSSSSELREASEEHRTLTSEKAKRRLELGDMGRVDFFSHLLKGGKLDERSIIGNTDTLIIAGSETTATTLCGLTWYLLSHPACLQKLTDEVRGAFQSLDEITGDSTATLPYLHGCIEEGLRMFPPVTIGLPRDCPGAVIDGRYIPKDTIVQCDPLTLHTSPRYWVDSEEYRPERWLGAGLEGDDKRAFQPFSTGPRACLGVNMAYMELRIALAKLMWTYDMEMASKIDNWYDACVDVGLWKKPDLMVKFHPRVVVQ</sequence>
<organism evidence="8 9">
    <name type="scientific">Cryphonectria parasitica (strain ATCC 38755 / EP155)</name>
    <dbReference type="NCBI Taxonomy" id="660469"/>
    <lineage>
        <taxon>Eukaryota</taxon>
        <taxon>Fungi</taxon>
        <taxon>Dikarya</taxon>
        <taxon>Ascomycota</taxon>
        <taxon>Pezizomycotina</taxon>
        <taxon>Sordariomycetes</taxon>
        <taxon>Sordariomycetidae</taxon>
        <taxon>Diaporthales</taxon>
        <taxon>Cryphonectriaceae</taxon>
        <taxon>Cryphonectria-Endothia species complex</taxon>
        <taxon>Cryphonectria</taxon>
    </lineage>
</organism>
<dbReference type="RefSeq" id="XP_040777804.1">
    <property type="nucleotide sequence ID" value="XM_040916871.1"/>
</dbReference>
<gene>
    <name evidence="8" type="ORF">M406DRAFT_252931</name>
</gene>
<dbReference type="PANTHER" id="PTHR24305">
    <property type="entry name" value="CYTOCHROME P450"/>
    <property type="match status" value="1"/>
</dbReference>
<dbReference type="InterPro" id="IPR036396">
    <property type="entry name" value="Cyt_P450_sf"/>
</dbReference>
<dbReference type="GO" id="GO:0020037">
    <property type="term" value="F:heme binding"/>
    <property type="evidence" value="ECO:0007669"/>
    <property type="project" value="InterPro"/>
</dbReference>
<dbReference type="CDD" id="cd11058">
    <property type="entry name" value="CYP60B-like"/>
    <property type="match status" value="1"/>
</dbReference>
<evidence type="ECO:0000256" key="7">
    <source>
        <dbReference type="RuleBase" id="RU000461"/>
    </source>
</evidence>
<dbReference type="OrthoDB" id="1470350at2759"/>
<dbReference type="Proteomes" id="UP000803844">
    <property type="component" value="Unassembled WGS sequence"/>
</dbReference>
<name>A0A9P4Y527_CRYP1</name>
<keyword evidence="7" id="KW-0503">Monooxygenase</keyword>
<dbReference type="PROSITE" id="PS00086">
    <property type="entry name" value="CYTOCHROME_P450"/>
    <property type="match status" value="1"/>
</dbReference>
<dbReference type="Gene3D" id="1.10.630.10">
    <property type="entry name" value="Cytochrome P450"/>
    <property type="match status" value="1"/>
</dbReference>
<keyword evidence="9" id="KW-1185">Reference proteome</keyword>
<accession>A0A9P4Y527</accession>
<comment type="caution">
    <text evidence="8">The sequence shown here is derived from an EMBL/GenBank/DDBJ whole genome shotgun (WGS) entry which is preliminary data.</text>
</comment>
<protein>
    <submittedName>
        <fullName evidence="8">Cytochrome P450</fullName>
    </submittedName>
</protein>
<evidence type="ECO:0000256" key="6">
    <source>
        <dbReference type="PIRSR" id="PIRSR602401-1"/>
    </source>
</evidence>
<dbReference type="AlphaFoldDB" id="A0A9P4Y527"/>
<evidence type="ECO:0000256" key="1">
    <source>
        <dbReference type="ARBA" id="ARBA00001971"/>
    </source>
</evidence>
<dbReference type="InterPro" id="IPR050121">
    <property type="entry name" value="Cytochrome_P450_monoxygenase"/>
</dbReference>
<dbReference type="GeneID" id="63834000"/>
<dbReference type="PRINTS" id="PR00463">
    <property type="entry name" value="EP450I"/>
</dbReference>
<keyword evidence="4 6" id="KW-0479">Metal-binding</keyword>
<dbReference type="GO" id="GO:0016705">
    <property type="term" value="F:oxidoreductase activity, acting on paired donors, with incorporation or reduction of molecular oxygen"/>
    <property type="evidence" value="ECO:0007669"/>
    <property type="project" value="InterPro"/>
</dbReference>
<comment type="similarity">
    <text evidence="2 7">Belongs to the cytochrome P450 family.</text>
</comment>
<comment type="cofactor">
    <cofactor evidence="1 6">
        <name>heme</name>
        <dbReference type="ChEBI" id="CHEBI:30413"/>
    </cofactor>
</comment>
<dbReference type="Pfam" id="PF00067">
    <property type="entry name" value="p450"/>
    <property type="match status" value="1"/>
</dbReference>